<evidence type="ECO:0000256" key="2">
    <source>
        <dbReference type="ARBA" id="ARBA00023034"/>
    </source>
</evidence>
<keyword evidence="6" id="KW-1185">Reference proteome</keyword>
<dbReference type="EMBL" id="SAUN01000001">
    <property type="protein sequence ID" value="RVX38844.1"/>
    <property type="molecule type" value="Genomic_DNA"/>
</dbReference>
<dbReference type="AlphaFoldDB" id="A0A438LZ51"/>
<dbReference type="RefSeq" id="WP_127931423.1">
    <property type="nucleotide sequence ID" value="NZ_SAUN01000001.1"/>
</dbReference>
<dbReference type="Pfam" id="PF05719">
    <property type="entry name" value="GPP34"/>
    <property type="match status" value="1"/>
</dbReference>
<comment type="caution">
    <text evidence="5">The sequence shown here is derived from an EMBL/GenBank/DDBJ whole genome shotgun (WGS) entry which is preliminary data.</text>
</comment>
<evidence type="ECO:0000256" key="3">
    <source>
        <dbReference type="ARBA" id="ARBA00023121"/>
    </source>
</evidence>
<dbReference type="InterPro" id="IPR008628">
    <property type="entry name" value="GPP34-like"/>
</dbReference>
<dbReference type="InterPro" id="IPR038261">
    <property type="entry name" value="GPP34-like_sf"/>
</dbReference>
<accession>A0A438LZ51</accession>
<keyword evidence="2" id="KW-0333">Golgi apparatus</keyword>
<evidence type="ECO:0000313" key="6">
    <source>
        <dbReference type="Proteomes" id="UP000284824"/>
    </source>
</evidence>
<dbReference type="GO" id="GO:0005737">
    <property type="term" value="C:cytoplasm"/>
    <property type="evidence" value="ECO:0007669"/>
    <property type="project" value="UniProtKB-ARBA"/>
</dbReference>
<dbReference type="Gene3D" id="1.10.3630.10">
    <property type="entry name" value="yeast vps74-n-term truncation variant domain like"/>
    <property type="match status" value="1"/>
</dbReference>
<gene>
    <name evidence="5" type="ORF">EDD27_1172</name>
</gene>
<keyword evidence="4" id="KW-0472">Membrane</keyword>
<evidence type="ECO:0000313" key="5">
    <source>
        <dbReference type="EMBL" id="RVX38844.1"/>
    </source>
</evidence>
<dbReference type="OrthoDB" id="4962633at2"/>
<evidence type="ECO:0000256" key="1">
    <source>
        <dbReference type="ARBA" id="ARBA00004255"/>
    </source>
</evidence>
<evidence type="ECO:0000256" key="4">
    <source>
        <dbReference type="ARBA" id="ARBA00023136"/>
    </source>
</evidence>
<comment type="subcellular location">
    <subcellularLocation>
        <location evidence="1">Golgi apparatus membrane</location>
        <topology evidence="1">Peripheral membrane protein</topology>
        <orientation evidence="1">Cytoplasmic side</orientation>
    </subcellularLocation>
</comment>
<keyword evidence="3" id="KW-0446">Lipid-binding</keyword>
<reference evidence="5 6" key="1">
    <citation type="submission" date="2019-01" db="EMBL/GenBank/DDBJ databases">
        <title>Sequencing the genomes of 1000 actinobacteria strains.</title>
        <authorList>
            <person name="Klenk H.-P."/>
        </authorList>
    </citation>
    <scope>NUCLEOTIDE SEQUENCE [LARGE SCALE GENOMIC DNA]</scope>
    <source>
        <strain evidence="5 6">DSM 43925</strain>
    </source>
</reference>
<dbReference type="GO" id="GO:0012505">
    <property type="term" value="C:endomembrane system"/>
    <property type="evidence" value="ECO:0007669"/>
    <property type="project" value="UniProtKB-ARBA"/>
</dbReference>
<organism evidence="5 6">
    <name type="scientific">Nonomuraea polychroma</name>
    <dbReference type="NCBI Taxonomy" id="46176"/>
    <lineage>
        <taxon>Bacteria</taxon>
        <taxon>Bacillati</taxon>
        <taxon>Actinomycetota</taxon>
        <taxon>Actinomycetes</taxon>
        <taxon>Streptosporangiales</taxon>
        <taxon>Streptosporangiaceae</taxon>
        <taxon>Nonomuraea</taxon>
    </lineage>
</organism>
<sequence>MATEQLTFAEELMLLAHRETDGKQLIPNNVLNISLTAAELAELAALGKVEVRGADLAVVDRRPVGDAELDAVLARMVKVGKTLPAGRWLIMINPVRKHRNYLRRLSERGAFKADRSRMLGLIPVERYGYDDTTLVRAVKDRIGKVIRGQKPDARTVTLLALAHGSGVLGRLANPGKRVEQLVQDDWAGQAVKAYVDKTTTKPDDSGDSVTILAAGGS</sequence>
<protein>
    <submittedName>
        <fullName evidence="5">Golgi phosphoprotein 3 GPP34</fullName>
    </submittedName>
</protein>
<dbReference type="Proteomes" id="UP000284824">
    <property type="component" value="Unassembled WGS sequence"/>
</dbReference>
<dbReference type="GO" id="GO:0070273">
    <property type="term" value="F:phosphatidylinositol-4-phosphate binding"/>
    <property type="evidence" value="ECO:0007669"/>
    <property type="project" value="InterPro"/>
</dbReference>
<proteinExistence type="predicted"/>
<name>A0A438LZ51_9ACTN</name>